<dbReference type="PANTHER" id="PTHR43283:SF7">
    <property type="entry name" value="BETA-LACTAMASE-RELATED DOMAIN-CONTAINING PROTEIN"/>
    <property type="match status" value="1"/>
</dbReference>
<reference evidence="3 4" key="1">
    <citation type="submission" date="2017-05" db="EMBL/GenBank/DDBJ databases">
        <title>Genome Sequence of Loktanella vestfoldensis Strain SMR4r Isolated from a Culture of the Diatom Skeletonema marinoi.</title>
        <authorList>
            <person name="Topel M."/>
            <person name="Pinder M.I.M."/>
            <person name="Johansson O.N."/>
            <person name="Kourtchenko O."/>
            <person name="Godhe A."/>
            <person name="Clarke A.K."/>
        </authorList>
    </citation>
    <scope>NUCLEOTIDE SEQUENCE [LARGE SCALE GENOMIC DNA]</scope>
    <source>
        <strain evidence="3 4">SMR4r</strain>
    </source>
</reference>
<evidence type="ECO:0000313" key="3">
    <source>
        <dbReference type="EMBL" id="ARU01971.1"/>
    </source>
</evidence>
<keyword evidence="4" id="KW-1185">Reference proteome</keyword>
<evidence type="ECO:0000259" key="2">
    <source>
        <dbReference type="Pfam" id="PF00144"/>
    </source>
</evidence>
<dbReference type="InterPro" id="IPR001466">
    <property type="entry name" value="Beta-lactam-related"/>
</dbReference>
<dbReference type="STRING" id="1122181.GCA_000382265_01226"/>
<dbReference type="Gene3D" id="3.40.710.10">
    <property type="entry name" value="DD-peptidase/beta-lactamase superfamily"/>
    <property type="match status" value="1"/>
</dbReference>
<evidence type="ECO:0000256" key="1">
    <source>
        <dbReference type="SAM" id="SignalP"/>
    </source>
</evidence>
<name>A0A1Y0EF28_9RHOB</name>
<keyword evidence="1" id="KW-0732">Signal</keyword>
<dbReference type="InterPro" id="IPR012338">
    <property type="entry name" value="Beta-lactam/transpept-like"/>
</dbReference>
<dbReference type="InterPro" id="IPR050789">
    <property type="entry name" value="Diverse_Enzym_Activities"/>
</dbReference>
<protein>
    <submittedName>
        <fullName evidence="3">Beta-lactamase/D-alanine carboxypeptidase</fullName>
    </submittedName>
</protein>
<feature type="domain" description="Beta-lactamase-related" evidence="2">
    <location>
        <begin position="44"/>
        <end position="309"/>
    </location>
</feature>
<dbReference type="PANTHER" id="PTHR43283">
    <property type="entry name" value="BETA-LACTAMASE-RELATED"/>
    <property type="match status" value="1"/>
</dbReference>
<dbReference type="RefSeq" id="WP_204248676.1">
    <property type="nucleotide sequence ID" value="NZ_CP021431.1"/>
</dbReference>
<keyword evidence="3" id="KW-0378">Hydrolase</keyword>
<dbReference type="EMBL" id="CP021431">
    <property type="protein sequence ID" value="ARU01971.1"/>
    <property type="molecule type" value="Genomic_DNA"/>
</dbReference>
<dbReference type="SUPFAM" id="SSF56601">
    <property type="entry name" value="beta-lactamase/transpeptidase-like"/>
    <property type="match status" value="1"/>
</dbReference>
<proteinExistence type="predicted"/>
<keyword evidence="3" id="KW-0645">Protease</keyword>
<sequence>MPMLGRRAVLLGAAATLGTPLVAQSDPWAAVADRVRSLDQCRAIVIRQSGAEVLSQAFRGPSLGAAVPVKSVSKTIVAALTGAALDRGELPSLDASLGEVAPKLIPAAADPRVAGITIENLVTMQAGLERTSGSNYGAWVNSRNWVANALSRPFVAEPGAQMLYSTGSFHILGAVLSEVSGRSLLDLARARLGQPLGIEIPAWTRDPQGRYLGGNEMALSLDAMARFGEMYRMGGQFGGAQVLSADWVARSLEPRTRSQFSGLGYGYGWFLGQAEGVDYALARGYGGQVICTMPALELTLALTSDPTQPARSGGHFGDIMRLIEGDVILLARSQMA</sequence>
<feature type="chain" id="PRO_5012665811" evidence="1">
    <location>
        <begin position="26"/>
        <end position="336"/>
    </location>
</feature>
<keyword evidence="3" id="KW-0121">Carboxypeptidase</keyword>
<dbReference type="GO" id="GO:0004180">
    <property type="term" value="F:carboxypeptidase activity"/>
    <property type="evidence" value="ECO:0007669"/>
    <property type="project" value="UniProtKB-KW"/>
</dbReference>
<dbReference type="AlphaFoldDB" id="A0A1Y0EF28"/>
<dbReference type="Proteomes" id="UP000195273">
    <property type="component" value="Chromosome"/>
</dbReference>
<gene>
    <name evidence="3" type="ORF">LOKVESSMR4R_02676</name>
</gene>
<accession>A0A1Y0EF28</accession>
<feature type="signal peptide" evidence="1">
    <location>
        <begin position="1"/>
        <end position="25"/>
    </location>
</feature>
<dbReference type="Pfam" id="PF00144">
    <property type="entry name" value="Beta-lactamase"/>
    <property type="match status" value="1"/>
</dbReference>
<dbReference type="KEGG" id="lvs:LOKVESSMR4R_02676"/>
<evidence type="ECO:0000313" key="4">
    <source>
        <dbReference type="Proteomes" id="UP000195273"/>
    </source>
</evidence>
<dbReference type="InterPro" id="IPR006311">
    <property type="entry name" value="TAT_signal"/>
</dbReference>
<dbReference type="PROSITE" id="PS51318">
    <property type="entry name" value="TAT"/>
    <property type="match status" value="1"/>
</dbReference>
<organism evidence="3 4">
    <name type="scientific">Yoonia vestfoldensis</name>
    <dbReference type="NCBI Taxonomy" id="245188"/>
    <lineage>
        <taxon>Bacteria</taxon>
        <taxon>Pseudomonadati</taxon>
        <taxon>Pseudomonadota</taxon>
        <taxon>Alphaproteobacteria</taxon>
        <taxon>Rhodobacterales</taxon>
        <taxon>Paracoccaceae</taxon>
        <taxon>Yoonia</taxon>
    </lineage>
</organism>